<evidence type="ECO:0000259" key="1">
    <source>
        <dbReference type="Pfam" id="PF08533"/>
    </source>
</evidence>
<dbReference type="GO" id="GO:0006012">
    <property type="term" value="P:galactose metabolic process"/>
    <property type="evidence" value="ECO:0007669"/>
    <property type="project" value="InterPro"/>
</dbReference>
<protein>
    <recommendedName>
        <fullName evidence="1">Beta-galactosidase C-terminal domain-containing protein</fullName>
    </recommendedName>
</protein>
<dbReference type="EMBL" id="BMVU01000013">
    <property type="protein sequence ID" value="GGX75297.1"/>
    <property type="molecule type" value="Genomic_DNA"/>
</dbReference>
<dbReference type="InterPro" id="IPR013780">
    <property type="entry name" value="Glyco_hydro_b"/>
</dbReference>
<dbReference type="Proteomes" id="UP000619244">
    <property type="component" value="Unassembled WGS sequence"/>
</dbReference>
<gene>
    <name evidence="2" type="ORF">GCM10010358_31930</name>
</gene>
<reference evidence="2" key="1">
    <citation type="journal article" date="2014" name="Int. J. Syst. Evol. Microbiol.">
        <title>Complete genome sequence of Corynebacterium casei LMG S-19264T (=DSM 44701T), isolated from a smear-ripened cheese.</title>
        <authorList>
            <consortium name="US DOE Joint Genome Institute (JGI-PGF)"/>
            <person name="Walter F."/>
            <person name="Albersmeier A."/>
            <person name="Kalinowski J."/>
            <person name="Ruckert C."/>
        </authorList>
    </citation>
    <scope>NUCLEOTIDE SEQUENCE</scope>
    <source>
        <strain evidence="2">JCM 4790</strain>
    </source>
</reference>
<organism evidence="2 3">
    <name type="scientific">Streptomyces minutiscleroticus</name>
    <dbReference type="NCBI Taxonomy" id="68238"/>
    <lineage>
        <taxon>Bacteria</taxon>
        <taxon>Bacillati</taxon>
        <taxon>Actinomycetota</taxon>
        <taxon>Actinomycetes</taxon>
        <taxon>Kitasatosporales</taxon>
        <taxon>Streptomycetaceae</taxon>
        <taxon>Streptomyces</taxon>
    </lineage>
</organism>
<dbReference type="Gene3D" id="2.60.40.1180">
    <property type="entry name" value="Golgi alpha-mannosidase II"/>
    <property type="match status" value="1"/>
</dbReference>
<sequence>MPTLPVTGRTVLVLTPQARPVRFLPKVRCYRLIPLGALPDHWPGAGHRLVVDAETSLAPSAGPPRDVEPVRRTGESGTYLFAIDHTAPEAKVPLGASGTGLLTGEAAAGRPTVPTGAARVVRLDG</sequence>
<name>A0A918KVK7_9ACTN</name>
<keyword evidence="3" id="KW-1185">Reference proteome</keyword>
<dbReference type="AlphaFoldDB" id="A0A918KVK7"/>
<accession>A0A918KVK7</accession>
<feature type="domain" description="Beta-galactosidase C-terminal" evidence="1">
    <location>
        <begin position="67"/>
        <end position="123"/>
    </location>
</feature>
<evidence type="ECO:0000313" key="3">
    <source>
        <dbReference type="Proteomes" id="UP000619244"/>
    </source>
</evidence>
<reference evidence="2" key="2">
    <citation type="submission" date="2020-09" db="EMBL/GenBank/DDBJ databases">
        <authorList>
            <person name="Sun Q."/>
            <person name="Ohkuma M."/>
        </authorList>
    </citation>
    <scope>NUCLEOTIDE SEQUENCE</scope>
    <source>
        <strain evidence="2">JCM 4790</strain>
    </source>
</reference>
<proteinExistence type="predicted"/>
<dbReference type="Pfam" id="PF08533">
    <property type="entry name" value="Glyco_hydro_42C"/>
    <property type="match status" value="1"/>
</dbReference>
<comment type="caution">
    <text evidence="2">The sequence shown here is derived from an EMBL/GenBank/DDBJ whole genome shotgun (WGS) entry which is preliminary data.</text>
</comment>
<evidence type="ECO:0000313" key="2">
    <source>
        <dbReference type="EMBL" id="GGX75297.1"/>
    </source>
</evidence>
<dbReference type="GO" id="GO:0004565">
    <property type="term" value="F:beta-galactosidase activity"/>
    <property type="evidence" value="ECO:0007669"/>
    <property type="project" value="InterPro"/>
</dbReference>
<dbReference type="InterPro" id="IPR013739">
    <property type="entry name" value="Beta_galactosidase_C"/>
</dbReference>